<organism evidence="1 2">
    <name type="scientific">Cirrhinus mrigala</name>
    <name type="common">Mrigala</name>
    <dbReference type="NCBI Taxonomy" id="683832"/>
    <lineage>
        <taxon>Eukaryota</taxon>
        <taxon>Metazoa</taxon>
        <taxon>Chordata</taxon>
        <taxon>Craniata</taxon>
        <taxon>Vertebrata</taxon>
        <taxon>Euteleostomi</taxon>
        <taxon>Actinopterygii</taxon>
        <taxon>Neopterygii</taxon>
        <taxon>Teleostei</taxon>
        <taxon>Ostariophysi</taxon>
        <taxon>Cypriniformes</taxon>
        <taxon>Cyprinidae</taxon>
        <taxon>Labeoninae</taxon>
        <taxon>Labeonini</taxon>
        <taxon>Cirrhinus</taxon>
    </lineage>
</organism>
<dbReference type="AlphaFoldDB" id="A0ABD0QDN2"/>
<comment type="caution">
    <text evidence="1">The sequence shown here is derived from an EMBL/GenBank/DDBJ whole genome shotgun (WGS) entry which is preliminary data.</text>
</comment>
<evidence type="ECO:0000313" key="2">
    <source>
        <dbReference type="Proteomes" id="UP001529510"/>
    </source>
</evidence>
<sequence>ILRFCGPVLPVYTAVVLLLMIRAQLSSIKRFGHPVEIHEGMSKSLQLHKLELPVLLLLLLL</sequence>
<accession>A0ABD0QDN2</accession>
<dbReference type="Proteomes" id="UP001529510">
    <property type="component" value="Unassembled WGS sequence"/>
</dbReference>
<name>A0ABD0QDN2_CIRMR</name>
<dbReference type="EMBL" id="JAMKFB020000009">
    <property type="protein sequence ID" value="KAL0184301.1"/>
    <property type="molecule type" value="Genomic_DNA"/>
</dbReference>
<keyword evidence="2" id="KW-1185">Reference proteome</keyword>
<evidence type="ECO:0000313" key="1">
    <source>
        <dbReference type="EMBL" id="KAL0184301.1"/>
    </source>
</evidence>
<proteinExistence type="predicted"/>
<feature type="non-terminal residue" evidence="1">
    <location>
        <position position="1"/>
    </location>
</feature>
<reference evidence="1 2" key="1">
    <citation type="submission" date="2024-05" db="EMBL/GenBank/DDBJ databases">
        <title>Genome sequencing and assembly of Indian major carp, Cirrhinus mrigala (Hamilton, 1822).</title>
        <authorList>
            <person name="Mohindra V."/>
            <person name="Chowdhury L.M."/>
            <person name="Lal K."/>
            <person name="Jena J.K."/>
        </authorList>
    </citation>
    <scope>NUCLEOTIDE SEQUENCE [LARGE SCALE GENOMIC DNA]</scope>
    <source>
        <strain evidence="1">CM1030</strain>
        <tissue evidence="1">Blood</tissue>
    </source>
</reference>
<feature type="non-terminal residue" evidence="1">
    <location>
        <position position="61"/>
    </location>
</feature>
<protein>
    <submittedName>
        <fullName evidence="1">Uncharacterized protein</fullName>
    </submittedName>
</protein>
<gene>
    <name evidence="1" type="ORF">M9458_019997</name>
</gene>